<dbReference type="Proteomes" id="UP000570851">
    <property type="component" value="Unassembled WGS sequence"/>
</dbReference>
<comment type="caution">
    <text evidence="3">The sequence shown here is derived from an EMBL/GenBank/DDBJ whole genome shotgun (WGS) entry which is preliminary data.</text>
</comment>
<proteinExistence type="predicted"/>
<organism evidence="3 4">
    <name type="scientific">Trichormus variabilis N2B</name>
    <dbReference type="NCBI Taxonomy" id="2681315"/>
    <lineage>
        <taxon>Bacteria</taxon>
        <taxon>Bacillati</taxon>
        <taxon>Cyanobacteriota</taxon>
        <taxon>Cyanophyceae</taxon>
        <taxon>Nostocales</taxon>
        <taxon>Nostocaceae</taxon>
        <taxon>Trichormus</taxon>
    </lineage>
</organism>
<accession>A0ABR6S8G9</accession>
<evidence type="ECO:0000313" key="4">
    <source>
        <dbReference type="Proteomes" id="UP000570851"/>
    </source>
</evidence>
<dbReference type="GeneID" id="58725295"/>
<reference evidence="3 4" key="1">
    <citation type="submission" date="2019-11" db="EMBL/GenBank/DDBJ databases">
        <title>Comparison of genomes from free-living endosymbiotic cyanobacteria isolated from Azolla.</title>
        <authorList>
            <person name="Thiel T."/>
            <person name="Pratte B."/>
        </authorList>
    </citation>
    <scope>NUCLEOTIDE SEQUENCE [LARGE SCALE GENOMIC DNA]</scope>
    <source>
        <strain evidence="3 4">N2B</strain>
    </source>
</reference>
<protein>
    <submittedName>
        <fullName evidence="3">Uncharacterized protein</fullName>
    </submittedName>
</protein>
<keyword evidence="4" id="KW-1185">Reference proteome</keyword>
<keyword evidence="1" id="KW-0175">Coiled coil</keyword>
<dbReference type="RefSeq" id="WP_013036464.1">
    <property type="nucleotide sequence ID" value="NZ_JACKZP010000040.1"/>
</dbReference>
<gene>
    <name evidence="3" type="ORF">GNE12_12250</name>
</gene>
<feature type="region of interest" description="Disordered" evidence="2">
    <location>
        <begin position="18"/>
        <end position="39"/>
    </location>
</feature>
<feature type="coiled-coil region" evidence="1">
    <location>
        <begin position="127"/>
        <end position="154"/>
    </location>
</feature>
<name>A0ABR6S8G9_ANAVA</name>
<evidence type="ECO:0000256" key="1">
    <source>
        <dbReference type="SAM" id="Coils"/>
    </source>
</evidence>
<evidence type="ECO:0000313" key="3">
    <source>
        <dbReference type="EMBL" id="MBC1302684.1"/>
    </source>
</evidence>
<evidence type="ECO:0000256" key="2">
    <source>
        <dbReference type="SAM" id="MobiDB-lite"/>
    </source>
</evidence>
<dbReference type="EMBL" id="JACKZP010000040">
    <property type="protein sequence ID" value="MBC1302684.1"/>
    <property type="molecule type" value="Genomic_DNA"/>
</dbReference>
<sequence length="201" mass="22313">MQDTTQAATAIGLHLTTGDNYTNPAKPQNQRLSVSPGGVTSQEKDIQIARYKNIGNAWDVLAAEQDTLKKKHVAHQKLFEAGQAQITAATALTKSSTTWNKFQSAVAEHRISRNEARVAIAAMPIEIERQNVELEKKRENLTKAKMELEELMISNKVKREDLSHQTVLRQLDGIEVQVALPDLMQNISGLLPPTPELVMIL</sequence>